<evidence type="ECO:0000256" key="6">
    <source>
        <dbReference type="ARBA" id="ARBA00022553"/>
    </source>
</evidence>
<dbReference type="PROSITE" id="PS50110">
    <property type="entry name" value="RESPONSE_REGULATORY"/>
    <property type="match status" value="1"/>
</dbReference>
<evidence type="ECO:0000256" key="9">
    <source>
        <dbReference type="ARBA" id="ARBA00022777"/>
    </source>
</evidence>
<dbReference type="PROSITE" id="PS50112">
    <property type="entry name" value="PAS"/>
    <property type="match status" value="2"/>
</dbReference>
<dbReference type="CDD" id="cd00130">
    <property type="entry name" value="PAS"/>
    <property type="match status" value="2"/>
</dbReference>
<feature type="domain" description="Response regulatory" evidence="17">
    <location>
        <begin position="837"/>
        <end position="954"/>
    </location>
</feature>
<dbReference type="Gene3D" id="3.30.450.20">
    <property type="entry name" value="PAS domain"/>
    <property type="match status" value="4"/>
</dbReference>
<dbReference type="Pfam" id="PF00512">
    <property type="entry name" value="HisKA"/>
    <property type="match status" value="1"/>
</dbReference>
<evidence type="ECO:0000256" key="1">
    <source>
        <dbReference type="ARBA" id="ARBA00000085"/>
    </source>
</evidence>
<evidence type="ECO:0000259" key="19">
    <source>
        <dbReference type="PROSITE" id="PS50113"/>
    </source>
</evidence>
<dbReference type="SMART" id="SM00086">
    <property type="entry name" value="PAC"/>
    <property type="match status" value="2"/>
</dbReference>
<dbReference type="Pfam" id="PF22588">
    <property type="entry name" value="dCache_1_like"/>
    <property type="match status" value="1"/>
</dbReference>
<feature type="modified residue" description="4-aspartylphosphate" evidence="14">
    <location>
        <position position="886"/>
    </location>
</feature>
<dbReference type="PANTHER" id="PTHR43047:SF78">
    <property type="entry name" value="SENSORY_REGULATORY PROTEIN RPFC"/>
    <property type="match status" value="1"/>
</dbReference>
<keyword evidence="21" id="KW-1185">Reference proteome</keyword>
<dbReference type="GO" id="GO:0016301">
    <property type="term" value="F:kinase activity"/>
    <property type="evidence" value="ECO:0007669"/>
    <property type="project" value="UniProtKB-KW"/>
</dbReference>
<dbReference type="InterPro" id="IPR008207">
    <property type="entry name" value="Sig_transdc_His_kin_Hpt_dom"/>
</dbReference>
<evidence type="ECO:0000256" key="2">
    <source>
        <dbReference type="ARBA" id="ARBA00004429"/>
    </source>
</evidence>
<evidence type="ECO:0000259" key="16">
    <source>
        <dbReference type="PROSITE" id="PS50109"/>
    </source>
</evidence>
<protein>
    <recommendedName>
        <fullName evidence="3">histidine kinase</fullName>
        <ecNumber evidence="3">2.7.13.3</ecNumber>
    </recommendedName>
</protein>
<dbReference type="Pfam" id="PF00072">
    <property type="entry name" value="Response_reg"/>
    <property type="match status" value="1"/>
</dbReference>
<organism evidence="20 21">
    <name type="scientific">Methylobacterium iners</name>
    <dbReference type="NCBI Taxonomy" id="418707"/>
    <lineage>
        <taxon>Bacteria</taxon>
        <taxon>Pseudomonadati</taxon>
        <taxon>Pseudomonadota</taxon>
        <taxon>Alphaproteobacteria</taxon>
        <taxon>Hyphomicrobiales</taxon>
        <taxon>Methylobacteriaceae</taxon>
        <taxon>Methylobacterium</taxon>
    </lineage>
</organism>
<dbReference type="Gene3D" id="3.30.565.10">
    <property type="entry name" value="Histidine kinase-like ATPase, C-terminal domain"/>
    <property type="match status" value="1"/>
</dbReference>
<keyword evidence="12" id="KW-0902">Two-component regulatory system</keyword>
<evidence type="ECO:0000256" key="13">
    <source>
        <dbReference type="ARBA" id="ARBA00023136"/>
    </source>
</evidence>
<name>A0ABQ4RPY5_9HYPH</name>
<dbReference type="Gene3D" id="3.40.50.2300">
    <property type="match status" value="1"/>
</dbReference>
<dbReference type="InterPro" id="IPR035965">
    <property type="entry name" value="PAS-like_dom_sf"/>
</dbReference>
<keyword evidence="13 15" id="KW-0472">Membrane</keyword>
<dbReference type="SUPFAM" id="SSF52172">
    <property type="entry name" value="CheY-like"/>
    <property type="match status" value="1"/>
</dbReference>
<accession>A0ABQ4RPY5</accession>
<dbReference type="Gene3D" id="1.20.120.160">
    <property type="entry name" value="HPT domain"/>
    <property type="match status" value="1"/>
</dbReference>
<dbReference type="SMART" id="SM00091">
    <property type="entry name" value="PAS"/>
    <property type="match status" value="2"/>
</dbReference>
<dbReference type="InterPro" id="IPR036097">
    <property type="entry name" value="HisK_dim/P_sf"/>
</dbReference>
<dbReference type="Gene3D" id="1.10.287.130">
    <property type="match status" value="1"/>
</dbReference>
<comment type="subcellular location">
    <subcellularLocation>
        <location evidence="2">Cell inner membrane</location>
        <topology evidence="2">Multi-pass membrane protein</topology>
    </subcellularLocation>
</comment>
<dbReference type="InterPro" id="IPR001610">
    <property type="entry name" value="PAC"/>
</dbReference>
<dbReference type="SUPFAM" id="SSF47226">
    <property type="entry name" value="Histidine-containing phosphotransfer domain, HPT domain"/>
    <property type="match status" value="1"/>
</dbReference>
<evidence type="ECO:0000313" key="20">
    <source>
        <dbReference type="EMBL" id="GJD92831.1"/>
    </source>
</evidence>
<dbReference type="CDD" id="cd12915">
    <property type="entry name" value="PDC2_DGC_like"/>
    <property type="match status" value="1"/>
</dbReference>
<comment type="caution">
    <text evidence="20">The sequence shown here is derived from an EMBL/GenBank/DDBJ whole genome shotgun (WGS) entry which is preliminary data.</text>
</comment>
<evidence type="ECO:0000256" key="10">
    <source>
        <dbReference type="ARBA" id="ARBA00022840"/>
    </source>
</evidence>
<dbReference type="InterPro" id="IPR001789">
    <property type="entry name" value="Sig_transdc_resp-reg_receiver"/>
</dbReference>
<dbReference type="InterPro" id="IPR011006">
    <property type="entry name" value="CheY-like_superfamily"/>
</dbReference>
<dbReference type="RefSeq" id="WP_238241804.1">
    <property type="nucleotide sequence ID" value="NZ_BPQP01000001.1"/>
</dbReference>
<dbReference type="EC" id="2.7.13.3" evidence="3"/>
<gene>
    <name evidence="20" type="primary">rcsC_1</name>
    <name evidence="20" type="ORF">OCOJLMKI_0013</name>
</gene>
<dbReference type="PROSITE" id="PS50113">
    <property type="entry name" value="PAC"/>
    <property type="match status" value="1"/>
</dbReference>
<keyword evidence="8 15" id="KW-0812">Transmembrane</keyword>
<dbReference type="EMBL" id="BPQP01000001">
    <property type="protein sequence ID" value="GJD92831.1"/>
    <property type="molecule type" value="Genomic_DNA"/>
</dbReference>
<dbReference type="SUPFAM" id="SSF47384">
    <property type="entry name" value="Homodimeric domain of signal transducing histidine kinase"/>
    <property type="match status" value="1"/>
</dbReference>
<feature type="domain" description="PAC" evidence="19">
    <location>
        <begin position="401"/>
        <end position="451"/>
    </location>
</feature>
<evidence type="ECO:0000256" key="3">
    <source>
        <dbReference type="ARBA" id="ARBA00012438"/>
    </source>
</evidence>
<keyword evidence="11 15" id="KW-1133">Transmembrane helix</keyword>
<evidence type="ECO:0000256" key="12">
    <source>
        <dbReference type="ARBA" id="ARBA00023012"/>
    </source>
</evidence>
<evidence type="ECO:0000313" key="21">
    <source>
        <dbReference type="Proteomes" id="UP001055125"/>
    </source>
</evidence>
<proteinExistence type="predicted"/>
<comment type="catalytic activity">
    <reaction evidence="1">
        <text>ATP + protein L-histidine = ADP + protein N-phospho-L-histidine.</text>
        <dbReference type="EC" id="2.7.13.3"/>
    </reaction>
</comment>
<dbReference type="InterPro" id="IPR003594">
    <property type="entry name" value="HATPase_dom"/>
</dbReference>
<evidence type="ECO:0000256" key="11">
    <source>
        <dbReference type="ARBA" id="ARBA00022989"/>
    </source>
</evidence>
<dbReference type="InterPro" id="IPR036890">
    <property type="entry name" value="HATPase_C_sf"/>
</dbReference>
<evidence type="ECO:0000256" key="14">
    <source>
        <dbReference type="PROSITE-ProRule" id="PRU00169"/>
    </source>
</evidence>
<dbReference type="InterPro" id="IPR013767">
    <property type="entry name" value="PAS_fold"/>
</dbReference>
<dbReference type="InterPro" id="IPR000014">
    <property type="entry name" value="PAS"/>
</dbReference>
<dbReference type="SMART" id="SM00448">
    <property type="entry name" value="REC"/>
    <property type="match status" value="1"/>
</dbReference>
<dbReference type="SUPFAM" id="SSF55874">
    <property type="entry name" value="ATPase domain of HSP90 chaperone/DNA topoisomerase II/histidine kinase"/>
    <property type="match status" value="1"/>
</dbReference>
<dbReference type="PROSITE" id="PS50109">
    <property type="entry name" value="HIS_KIN"/>
    <property type="match status" value="1"/>
</dbReference>
<feature type="transmembrane region" description="Helical" evidence="15">
    <location>
        <begin position="21"/>
        <end position="39"/>
    </location>
</feature>
<keyword evidence="10" id="KW-0067">ATP-binding</keyword>
<dbReference type="CDD" id="cd00082">
    <property type="entry name" value="HisKA"/>
    <property type="match status" value="1"/>
</dbReference>
<dbReference type="CDD" id="cd17546">
    <property type="entry name" value="REC_hyHK_CKI1_RcsC-like"/>
    <property type="match status" value="1"/>
</dbReference>
<evidence type="ECO:0000256" key="5">
    <source>
        <dbReference type="ARBA" id="ARBA00022519"/>
    </source>
</evidence>
<keyword evidence="7" id="KW-0808">Transferase</keyword>
<dbReference type="NCBIfam" id="TIGR00229">
    <property type="entry name" value="sensory_box"/>
    <property type="match status" value="2"/>
</dbReference>
<evidence type="ECO:0000259" key="18">
    <source>
        <dbReference type="PROSITE" id="PS50112"/>
    </source>
</evidence>
<dbReference type="CDD" id="cd12914">
    <property type="entry name" value="PDC1_DGC_like"/>
    <property type="match status" value="1"/>
</dbReference>
<reference evidence="20" key="1">
    <citation type="journal article" date="2021" name="Front. Microbiol.">
        <title>Comprehensive Comparative Genomics and Phenotyping of Methylobacterium Species.</title>
        <authorList>
            <person name="Alessa O."/>
            <person name="Ogura Y."/>
            <person name="Fujitani Y."/>
            <person name="Takami H."/>
            <person name="Hayashi T."/>
            <person name="Sahin N."/>
            <person name="Tani A."/>
        </authorList>
    </citation>
    <scope>NUCLEOTIDE SEQUENCE</scope>
    <source>
        <strain evidence="20">DSM 19015</strain>
    </source>
</reference>
<dbReference type="PANTHER" id="PTHR43047">
    <property type="entry name" value="TWO-COMPONENT HISTIDINE PROTEIN KINASE"/>
    <property type="match status" value="1"/>
</dbReference>
<feature type="transmembrane region" description="Helical" evidence="15">
    <location>
        <begin position="293"/>
        <end position="315"/>
    </location>
</feature>
<dbReference type="Pfam" id="PF00989">
    <property type="entry name" value="PAS"/>
    <property type="match status" value="1"/>
</dbReference>
<dbReference type="InterPro" id="IPR013655">
    <property type="entry name" value="PAS_fold_3"/>
</dbReference>
<dbReference type="InterPro" id="IPR003661">
    <property type="entry name" value="HisK_dim/P_dom"/>
</dbReference>
<dbReference type="CDD" id="cd16922">
    <property type="entry name" value="HATPase_EvgS-ArcB-TorS-like"/>
    <property type="match status" value="1"/>
</dbReference>
<dbReference type="PRINTS" id="PR00344">
    <property type="entry name" value="BCTRLSENSOR"/>
</dbReference>
<dbReference type="Pfam" id="PF08447">
    <property type="entry name" value="PAS_3"/>
    <property type="match status" value="1"/>
</dbReference>
<dbReference type="InterPro" id="IPR005467">
    <property type="entry name" value="His_kinase_dom"/>
</dbReference>
<dbReference type="Proteomes" id="UP001055125">
    <property type="component" value="Unassembled WGS sequence"/>
</dbReference>
<evidence type="ECO:0000259" key="17">
    <source>
        <dbReference type="PROSITE" id="PS50110"/>
    </source>
</evidence>
<evidence type="ECO:0000256" key="7">
    <source>
        <dbReference type="ARBA" id="ARBA00022679"/>
    </source>
</evidence>
<feature type="domain" description="PAS" evidence="18">
    <location>
        <begin position="331"/>
        <end position="376"/>
    </location>
</feature>
<keyword evidence="9 20" id="KW-0418">Kinase</keyword>
<dbReference type="Pfam" id="PF01627">
    <property type="entry name" value="Hpt"/>
    <property type="match status" value="1"/>
</dbReference>
<feature type="domain" description="Histidine kinase" evidence="16">
    <location>
        <begin position="595"/>
        <end position="816"/>
    </location>
</feature>
<dbReference type="InterPro" id="IPR004358">
    <property type="entry name" value="Sig_transdc_His_kin-like_C"/>
</dbReference>
<dbReference type="InterPro" id="IPR036641">
    <property type="entry name" value="HPT_dom_sf"/>
</dbReference>
<dbReference type="SUPFAM" id="SSF55785">
    <property type="entry name" value="PYP-like sensor domain (PAS domain)"/>
    <property type="match status" value="2"/>
</dbReference>
<keyword evidence="5" id="KW-0997">Cell inner membrane</keyword>
<keyword evidence="6 14" id="KW-0597">Phosphoprotein</keyword>
<dbReference type="SMART" id="SM00387">
    <property type="entry name" value="HATPase_c"/>
    <property type="match status" value="1"/>
</dbReference>
<evidence type="ECO:0000256" key="4">
    <source>
        <dbReference type="ARBA" id="ARBA00022475"/>
    </source>
</evidence>
<dbReference type="InterPro" id="IPR054327">
    <property type="entry name" value="His-kinase-like_sensor"/>
</dbReference>
<dbReference type="InterPro" id="IPR000700">
    <property type="entry name" value="PAS-assoc_C"/>
</dbReference>
<evidence type="ECO:0000256" key="8">
    <source>
        <dbReference type="ARBA" id="ARBA00022692"/>
    </source>
</evidence>
<dbReference type="SMART" id="SM00388">
    <property type="entry name" value="HisKA"/>
    <property type="match status" value="1"/>
</dbReference>
<evidence type="ECO:0000256" key="15">
    <source>
        <dbReference type="SAM" id="Phobius"/>
    </source>
</evidence>
<feature type="domain" description="PAS" evidence="18">
    <location>
        <begin position="452"/>
        <end position="522"/>
    </location>
</feature>
<keyword evidence="4" id="KW-1003">Cell membrane</keyword>
<keyword evidence="10" id="KW-0547">Nucleotide-binding</keyword>
<dbReference type="Pfam" id="PF02518">
    <property type="entry name" value="HATPase_c"/>
    <property type="match status" value="1"/>
</dbReference>
<sequence length="1093" mass="117209">MAADTAPPRGDRRSLLVRNPANVAIVAAALILLFGGWQIERAYRTAVAEALNEVRNLSRSLAQHMERSIEGVDLILGGIVERLEEGGLSDPAAFKSFLVGRSKAAVPARNVAVLDADGEWIVSSAASERQGVIGTTDRPYFRLHRAYEGRGLHIDNLTRGRISGKAIVPLSKRWNRPDGSFGGVVVASLNPDYFSTFYERVGVGEKGAIALISDEKRFLIRHPFDPDLASRDLSRSPLFRNAKPGAREGIMRYHSAVDGVERIAAFERLEAYPVLVLAARSFDEVLAPWRREALLQGTGLAAAAAALVGLGIGLARRERRMRAAEAAIRAAAAKQREILDSANDAFVSLDGSGLVTALNRAAERMFGWPAAEVIGRPASETFSASDAGSFLPDGEGESAGKRVERIARRRDGTAFPVEVTVSATGTGADRAFNAFIQDISERKGRERALAESEARFRVLAENTSELIMLGRDDGRRSYISPASERLLGFAPDELAAMRLRDYVHPDDLKILYEATARLGRGETQVAVAYRSLHKIDGWSWVEGNFRRIPGATGDAPTIVATFRDIRERRRHQAEIEAAKDAAELASRAKTEFLATMSHEIRTPLNGVIGFTGLILDRTDLPADLRRQVELIRSSGSSLLTIVNDILDFSKIEAGEVELVPRPFSPASLVEEAVAILRRHADSNGTTITVALDPDLPPGLSGDADRLRQVLLNLLNNAVKFTRRGQVTVTVGCPVVEGAASLRVAVADTGVGIPEDKLGRLFQRFSQVDSSVQREFGGTGLGLAISKQLVELMGGEIGVESVQGRGSTFRFAVPLPPAALAPPALERVAGQRTGRRGRILVVDDIAMNLEIARAVLEAAGHAVDEATDGTDAITAVERTAYDLVLMDVQMPVIDGITATRQIRSLPSPYGTVPVLAMTANVLPAQVAALLEAGMNGHVGKPFKREELLAAVDQVLAAAEPGAATCLTDRSAATDAVRVASEPVLDRETLAELTEMLSPSTVHSLLLRLAEQIEGGALIGPGPWEPNVLKREAHALVSSAGLLGFARLSSLCKDLERAIEAGDPADFAHRAVAAACREVLDTVATEIHAGKSRAA</sequence>
<reference evidence="20" key="2">
    <citation type="submission" date="2021-08" db="EMBL/GenBank/DDBJ databases">
        <authorList>
            <person name="Tani A."/>
            <person name="Ola A."/>
            <person name="Ogura Y."/>
            <person name="Katsura K."/>
            <person name="Hayashi T."/>
        </authorList>
    </citation>
    <scope>NUCLEOTIDE SEQUENCE</scope>
    <source>
        <strain evidence="20">DSM 19015</strain>
    </source>
</reference>